<evidence type="ECO:0000256" key="6">
    <source>
        <dbReference type="ARBA" id="ARBA00022729"/>
    </source>
</evidence>
<feature type="domain" description="CFEM" evidence="11">
    <location>
        <begin position="505"/>
        <end position="567"/>
    </location>
</feature>
<feature type="compositionally biased region" description="Low complexity" evidence="9">
    <location>
        <begin position="233"/>
        <end position="290"/>
    </location>
</feature>
<keyword evidence="4" id="KW-0964">Secreted</keyword>
<keyword evidence="5" id="KW-0325">Glycoprotein</keyword>
<evidence type="ECO:0000256" key="9">
    <source>
        <dbReference type="SAM" id="MobiDB-lite"/>
    </source>
</evidence>
<dbReference type="Proteomes" id="UP000078340">
    <property type="component" value="Unassembled WGS sequence"/>
</dbReference>
<dbReference type="OMA" id="TEYSCTA"/>
<comment type="similarity">
    <text evidence="3">Belongs to the RBT5 family.</text>
</comment>
<evidence type="ECO:0000256" key="2">
    <source>
        <dbReference type="ARBA" id="ARBA00004613"/>
    </source>
</evidence>
<feature type="region of interest" description="Disordered" evidence="9">
    <location>
        <begin position="210"/>
        <end position="401"/>
    </location>
</feature>
<feature type="compositionally biased region" description="Low complexity" evidence="9">
    <location>
        <begin position="481"/>
        <end position="491"/>
    </location>
</feature>
<dbReference type="KEGG" id="plj:28892616"/>
<reference evidence="13 14" key="1">
    <citation type="submission" date="2016-02" db="EMBL/GenBank/DDBJ databases">
        <title>Biosynthesis of antibiotic leucinostatins and their inhibition on Phytophthora in bio-control Purpureocillium lilacinum.</title>
        <authorList>
            <person name="Wang G."/>
            <person name="Liu Z."/>
            <person name="Lin R."/>
            <person name="Li E."/>
            <person name="Mao Z."/>
            <person name="Ling J."/>
            <person name="Yin W."/>
            <person name="Xie B."/>
        </authorList>
    </citation>
    <scope>NUCLEOTIDE SEQUENCE [LARGE SCALE GENOMIC DNA]</scope>
    <source>
        <strain evidence="12">PLBJ-1</strain>
        <strain evidence="13">PLFJ-1</strain>
    </source>
</reference>
<keyword evidence="7" id="KW-1015">Disulfide bond</keyword>
<feature type="region of interest" description="Disordered" evidence="9">
    <location>
        <begin position="454"/>
        <end position="498"/>
    </location>
</feature>
<evidence type="ECO:0000256" key="7">
    <source>
        <dbReference type="ARBA" id="ARBA00023157"/>
    </source>
</evidence>
<evidence type="ECO:0000256" key="1">
    <source>
        <dbReference type="ARBA" id="ARBA00004589"/>
    </source>
</evidence>
<keyword evidence="8" id="KW-0449">Lipoprotein</keyword>
<dbReference type="Pfam" id="PF05730">
    <property type="entry name" value="CFEM"/>
    <property type="match status" value="1"/>
</dbReference>
<feature type="region of interest" description="Disordered" evidence="9">
    <location>
        <begin position="644"/>
        <end position="689"/>
    </location>
</feature>
<dbReference type="STRING" id="33203.A0A179GFU3"/>
<dbReference type="EMBL" id="LSBH01000011">
    <property type="protein sequence ID" value="OAQ69292.1"/>
    <property type="molecule type" value="Genomic_DNA"/>
</dbReference>
<feature type="compositionally biased region" description="Polar residues" evidence="9">
    <location>
        <begin position="291"/>
        <end position="303"/>
    </location>
</feature>
<feature type="compositionally biased region" description="Low complexity" evidence="9">
    <location>
        <begin position="304"/>
        <end position="346"/>
    </location>
</feature>
<proteinExistence type="inferred from homology"/>
<keyword evidence="5" id="KW-0472">Membrane</keyword>
<dbReference type="AlphaFoldDB" id="A0A179GFU3"/>
<comment type="caution">
    <text evidence="13">The sequence shown here is derived from an EMBL/GenBank/DDBJ whole genome shotgun (WGS) entry which is preliminary data.</text>
</comment>
<evidence type="ECO:0000256" key="10">
    <source>
        <dbReference type="SAM" id="SignalP"/>
    </source>
</evidence>
<dbReference type="GeneID" id="28892616"/>
<evidence type="ECO:0000259" key="11">
    <source>
        <dbReference type="Pfam" id="PF05730"/>
    </source>
</evidence>
<feature type="compositionally biased region" description="Polar residues" evidence="9">
    <location>
        <begin position="347"/>
        <end position="359"/>
    </location>
</feature>
<dbReference type="EMBL" id="LSBI01000014">
    <property type="protein sequence ID" value="OAQ76717.1"/>
    <property type="molecule type" value="Genomic_DNA"/>
</dbReference>
<keyword evidence="6 10" id="KW-0732">Signal</keyword>
<evidence type="ECO:0000313" key="13">
    <source>
        <dbReference type="EMBL" id="OAQ76717.1"/>
    </source>
</evidence>
<evidence type="ECO:0000256" key="4">
    <source>
        <dbReference type="ARBA" id="ARBA00022525"/>
    </source>
</evidence>
<gene>
    <name evidence="12" type="ORF">VFPBJ_10667</name>
    <name evidence="13" type="ORF">VFPFJ_10499</name>
</gene>
<evidence type="ECO:0000256" key="8">
    <source>
        <dbReference type="ARBA" id="ARBA00023288"/>
    </source>
</evidence>
<feature type="compositionally biased region" description="Polar residues" evidence="9">
    <location>
        <begin position="219"/>
        <end position="232"/>
    </location>
</feature>
<feature type="signal peptide" evidence="10">
    <location>
        <begin position="1"/>
        <end position="19"/>
    </location>
</feature>
<feature type="chain" id="PRO_5010455914" evidence="10">
    <location>
        <begin position="20"/>
        <end position="719"/>
    </location>
</feature>
<evidence type="ECO:0000313" key="14">
    <source>
        <dbReference type="Proteomes" id="UP000078340"/>
    </source>
</evidence>
<feature type="compositionally biased region" description="Low complexity" evidence="9">
    <location>
        <begin position="360"/>
        <end position="401"/>
    </location>
</feature>
<dbReference type="Proteomes" id="UP000078240">
    <property type="component" value="Unassembled WGS sequence"/>
</dbReference>
<evidence type="ECO:0000313" key="12">
    <source>
        <dbReference type="EMBL" id="OAQ69292.1"/>
    </source>
</evidence>
<organism evidence="13 14">
    <name type="scientific">Purpureocillium lilacinum</name>
    <name type="common">Paecilomyces lilacinus</name>
    <dbReference type="NCBI Taxonomy" id="33203"/>
    <lineage>
        <taxon>Eukaryota</taxon>
        <taxon>Fungi</taxon>
        <taxon>Dikarya</taxon>
        <taxon>Ascomycota</taxon>
        <taxon>Pezizomycotina</taxon>
        <taxon>Sordariomycetes</taxon>
        <taxon>Hypocreomycetidae</taxon>
        <taxon>Hypocreales</taxon>
        <taxon>Ophiocordycipitaceae</taxon>
        <taxon>Purpureocillium</taxon>
    </lineage>
</organism>
<keyword evidence="5" id="KW-0336">GPI-anchor</keyword>
<comment type="subcellular location">
    <subcellularLocation>
        <location evidence="1">Membrane</location>
        <topology evidence="1">Lipid-anchor</topology>
        <topology evidence="1">GPI-anchor</topology>
    </subcellularLocation>
    <subcellularLocation>
        <location evidence="2">Secreted</location>
    </subcellularLocation>
</comment>
<name>A0A179GFU3_PURLI</name>
<dbReference type="GO" id="GO:0098552">
    <property type="term" value="C:side of membrane"/>
    <property type="evidence" value="ECO:0007669"/>
    <property type="project" value="UniProtKB-KW"/>
</dbReference>
<accession>A0A179GFU3</accession>
<sequence length="719" mass="74665">MKISVALLAAAAGIDQASATLLLGKGLSAGIGFNLGIGFTGANPFTCPGNIDNKCTPEWESGCDFLDLVVGKVVEYKKNVFSGFTCENSFFKRGELRGRTFLPGKVITGNCGHERNDCPSISPGPDAGIDKYSIDSFEVTTSLDARMEFHYQMPDGGICKTTHDCSSQGTTVRNTQCGGAKKVWFVFPKQDKHKGKKFCKIGIHKIRWHCKDNKPKPTPSTSRVITYTKPQETNTKTVPGKDTTTTVPGQQTTVTQTQPGQTTTATETQPGETTPAQSTPTETKPGETTPAQSTPTETKPGESTTQTETKPGETTPGQSTPTETKPGETTPAQSTPTETKPGETTPAQSTPTETKPGESTTQTETKPGETTPAQSTPTETKPRETTPAQTTPSEETTTYMTTSTVFTTSVTTITSCAPEIPNCPAKSTGGTAIVTVTIPVSTTICPVTEVITKTKPAPTGSIPATTVSPPGETSVGEKPKPSTSQGSASSPAPQPTGPLPCPKVVPQCLNTKLIEKGLREKCKDNADVGCYCPDKEFINQVLGCIYSYGENDNQIFEAIQFLQGMCAPWVGKNPAVITGAEPITSIITVTGTPRVTSVDYTTVVIATTVVEPCVTSGSTIPGSSTTRTISTEVTVPDISITMGSTAAPEVPAPTNGPAPTEGGPAENPGATTLAPSPITGTGGVPVPSSTGDVPVTAGAARLGASLGLGLAFIAAMVAM</sequence>
<evidence type="ECO:0000256" key="5">
    <source>
        <dbReference type="ARBA" id="ARBA00022622"/>
    </source>
</evidence>
<protein>
    <submittedName>
        <fullName evidence="13">Adhesin protein Mad1</fullName>
    </submittedName>
</protein>
<dbReference type="InterPro" id="IPR008427">
    <property type="entry name" value="Extracellular_membr_CFEM_dom"/>
</dbReference>
<dbReference type="GO" id="GO:0005576">
    <property type="term" value="C:extracellular region"/>
    <property type="evidence" value="ECO:0007669"/>
    <property type="project" value="UniProtKB-SubCell"/>
</dbReference>
<evidence type="ECO:0000256" key="3">
    <source>
        <dbReference type="ARBA" id="ARBA00010031"/>
    </source>
</evidence>